<dbReference type="AlphaFoldDB" id="A0A345PB97"/>
<proteinExistence type="predicted"/>
<dbReference type="EMBL" id="CP031222">
    <property type="protein sequence ID" value="AXI04556.1"/>
    <property type="molecule type" value="Genomic_DNA"/>
</dbReference>
<evidence type="ECO:0000313" key="2">
    <source>
        <dbReference type="Proteomes" id="UP000253940"/>
    </source>
</evidence>
<sequence length="66" mass="7756">MKTKKYLAKIAQNWSTSEDQFLIENCELSIDQLAQALQRSTDEIQDRRQCLGLIRRMRAVTRLTMP</sequence>
<accession>A0A345PB97</accession>
<reference evidence="1 2" key="1">
    <citation type="submission" date="2018-07" db="EMBL/GenBank/DDBJ databases">
        <title>Genome sequencing of Moraxellaceae gen. HYN0046.</title>
        <authorList>
            <person name="Kim M."/>
            <person name="Yi H."/>
        </authorList>
    </citation>
    <scope>NUCLEOTIDE SEQUENCE [LARGE SCALE GENOMIC DNA]</scope>
    <source>
        <strain evidence="1 2">HYN0046</strain>
    </source>
</reference>
<dbReference type="KEGG" id="mbah:HYN46_05050"/>
<name>A0A345PB97_9GAMM</name>
<protein>
    <submittedName>
        <fullName evidence="1">Uncharacterized protein</fullName>
    </submittedName>
</protein>
<keyword evidence="2" id="KW-1185">Reference proteome</keyword>
<dbReference type="OrthoDB" id="6708616at2"/>
<gene>
    <name evidence="1" type="ORF">HYN46_05050</name>
</gene>
<dbReference type="Proteomes" id="UP000253940">
    <property type="component" value="Chromosome"/>
</dbReference>
<organism evidence="1 2">
    <name type="scientific">Aquirhabdus parva</name>
    <dbReference type="NCBI Taxonomy" id="2283318"/>
    <lineage>
        <taxon>Bacteria</taxon>
        <taxon>Pseudomonadati</taxon>
        <taxon>Pseudomonadota</taxon>
        <taxon>Gammaproteobacteria</taxon>
        <taxon>Moraxellales</taxon>
        <taxon>Moraxellaceae</taxon>
        <taxon>Aquirhabdus</taxon>
    </lineage>
</organism>
<evidence type="ECO:0000313" key="1">
    <source>
        <dbReference type="EMBL" id="AXI04556.1"/>
    </source>
</evidence>